<feature type="compositionally biased region" description="Low complexity" evidence="8">
    <location>
        <begin position="28"/>
        <end position="42"/>
    </location>
</feature>
<evidence type="ECO:0000259" key="9">
    <source>
        <dbReference type="PROSITE" id="PS50928"/>
    </source>
</evidence>
<dbReference type="EMBL" id="BAAAQN010000051">
    <property type="protein sequence ID" value="GAA2051435.1"/>
    <property type="molecule type" value="Genomic_DNA"/>
</dbReference>
<dbReference type="PANTHER" id="PTHR30193:SF37">
    <property type="entry name" value="INNER MEMBRANE ABC TRANSPORTER PERMEASE PROTEIN YCJO"/>
    <property type="match status" value="1"/>
</dbReference>
<keyword evidence="2 7" id="KW-0813">Transport</keyword>
<organism evidence="10 11">
    <name type="scientific">Catenulispora yoronensis</name>
    <dbReference type="NCBI Taxonomy" id="450799"/>
    <lineage>
        <taxon>Bacteria</taxon>
        <taxon>Bacillati</taxon>
        <taxon>Actinomycetota</taxon>
        <taxon>Actinomycetes</taxon>
        <taxon>Catenulisporales</taxon>
        <taxon>Catenulisporaceae</taxon>
        <taxon>Catenulispora</taxon>
    </lineage>
</organism>
<comment type="similarity">
    <text evidence="7">Belongs to the binding-protein-dependent transport system permease family.</text>
</comment>
<proteinExistence type="inferred from homology"/>
<dbReference type="SUPFAM" id="SSF161098">
    <property type="entry name" value="MetI-like"/>
    <property type="match status" value="1"/>
</dbReference>
<evidence type="ECO:0000256" key="4">
    <source>
        <dbReference type="ARBA" id="ARBA00022692"/>
    </source>
</evidence>
<dbReference type="InterPro" id="IPR000515">
    <property type="entry name" value="MetI-like"/>
</dbReference>
<feature type="transmembrane region" description="Helical" evidence="7">
    <location>
        <begin position="129"/>
        <end position="148"/>
    </location>
</feature>
<dbReference type="PROSITE" id="PS50928">
    <property type="entry name" value="ABC_TM1"/>
    <property type="match status" value="1"/>
</dbReference>
<dbReference type="Pfam" id="PF00528">
    <property type="entry name" value="BPD_transp_1"/>
    <property type="match status" value="1"/>
</dbReference>
<feature type="region of interest" description="Disordered" evidence="8">
    <location>
        <begin position="28"/>
        <end position="51"/>
    </location>
</feature>
<feature type="transmembrane region" description="Helical" evidence="7">
    <location>
        <begin position="254"/>
        <end position="279"/>
    </location>
</feature>
<evidence type="ECO:0000256" key="7">
    <source>
        <dbReference type="RuleBase" id="RU363032"/>
    </source>
</evidence>
<dbReference type="RefSeq" id="WP_344669795.1">
    <property type="nucleotide sequence ID" value="NZ_BAAAQN010000051.1"/>
</dbReference>
<dbReference type="InterPro" id="IPR051393">
    <property type="entry name" value="ABC_transporter_permease"/>
</dbReference>
<dbReference type="Proteomes" id="UP001500751">
    <property type="component" value="Unassembled WGS sequence"/>
</dbReference>
<comment type="caution">
    <text evidence="10">The sequence shown here is derived from an EMBL/GenBank/DDBJ whole genome shotgun (WGS) entry which is preliminary data.</text>
</comment>
<feature type="domain" description="ABC transmembrane type-1" evidence="9">
    <location>
        <begin position="122"/>
        <end position="337"/>
    </location>
</feature>
<feature type="transmembrane region" description="Helical" evidence="7">
    <location>
        <begin position="64"/>
        <end position="83"/>
    </location>
</feature>
<name>A0ABP5GUY8_9ACTN</name>
<evidence type="ECO:0000313" key="11">
    <source>
        <dbReference type="Proteomes" id="UP001500751"/>
    </source>
</evidence>
<evidence type="ECO:0000256" key="5">
    <source>
        <dbReference type="ARBA" id="ARBA00022989"/>
    </source>
</evidence>
<keyword evidence="4 7" id="KW-0812">Transmembrane</keyword>
<gene>
    <name evidence="10" type="ORF">GCM10009839_67980</name>
</gene>
<accession>A0ABP5GUY8</accession>
<keyword evidence="5 7" id="KW-1133">Transmembrane helix</keyword>
<sequence length="348" mass="38023">MSAIESGPAAAATAAAATATAPATVPAATPATAGAAGPARTRTPARRPVSRRPRFSRAHWREWAWGYVMIAPLSVGLVLFYLWPIVQSAYFSFTEWGAFGGQEWVGFKNYSDFLSDPQLPRAAWNTIKYALIILVGIPVSIVFASLLNQVSGKYATLYRILYFLPVVSMPAAVAMVWRWLYNGDYGLINYLLSLVGIHGPHWVSDGRYTIWALGLVGIWGSLGYNMIIFAAGLKNIPRQYYEASALDGAGRVRQFFAITLPLLSPSIFFVSVLSVIGGLQMFDLVLMMLGKTNPALADSKTIAYLFYEDAFVTGNQGLAAAIAVVHTLVLLALTAVQFRLQKRWVHYG</sequence>
<comment type="subcellular location">
    <subcellularLocation>
        <location evidence="1 7">Cell membrane</location>
        <topology evidence="1 7">Multi-pass membrane protein</topology>
    </subcellularLocation>
</comment>
<feature type="transmembrane region" description="Helical" evidence="7">
    <location>
        <begin position="210"/>
        <end position="233"/>
    </location>
</feature>
<keyword evidence="6 7" id="KW-0472">Membrane</keyword>
<keyword evidence="11" id="KW-1185">Reference proteome</keyword>
<feature type="transmembrane region" description="Helical" evidence="7">
    <location>
        <begin position="317"/>
        <end position="336"/>
    </location>
</feature>
<evidence type="ECO:0000256" key="8">
    <source>
        <dbReference type="SAM" id="MobiDB-lite"/>
    </source>
</evidence>
<keyword evidence="3" id="KW-1003">Cell membrane</keyword>
<feature type="transmembrane region" description="Helical" evidence="7">
    <location>
        <begin position="160"/>
        <end position="180"/>
    </location>
</feature>
<evidence type="ECO:0000256" key="2">
    <source>
        <dbReference type="ARBA" id="ARBA00022448"/>
    </source>
</evidence>
<dbReference type="CDD" id="cd06261">
    <property type="entry name" value="TM_PBP2"/>
    <property type="match status" value="1"/>
</dbReference>
<dbReference type="PANTHER" id="PTHR30193">
    <property type="entry name" value="ABC TRANSPORTER PERMEASE PROTEIN"/>
    <property type="match status" value="1"/>
</dbReference>
<dbReference type="Gene3D" id="1.10.3720.10">
    <property type="entry name" value="MetI-like"/>
    <property type="match status" value="1"/>
</dbReference>
<protein>
    <submittedName>
        <fullName evidence="10">Sugar ABC transporter permease</fullName>
    </submittedName>
</protein>
<evidence type="ECO:0000256" key="1">
    <source>
        <dbReference type="ARBA" id="ARBA00004651"/>
    </source>
</evidence>
<reference evidence="11" key="1">
    <citation type="journal article" date="2019" name="Int. J. Syst. Evol. Microbiol.">
        <title>The Global Catalogue of Microorganisms (GCM) 10K type strain sequencing project: providing services to taxonomists for standard genome sequencing and annotation.</title>
        <authorList>
            <consortium name="The Broad Institute Genomics Platform"/>
            <consortium name="The Broad Institute Genome Sequencing Center for Infectious Disease"/>
            <person name="Wu L."/>
            <person name="Ma J."/>
        </authorList>
    </citation>
    <scope>NUCLEOTIDE SEQUENCE [LARGE SCALE GENOMIC DNA]</scope>
    <source>
        <strain evidence="11">JCM 16014</strain>
    </source>
</reference>
<evidence type="ECO:0000313" key="10">
    <source>
        <dbReference type="EMBL" id="GAA2051435.1"/>
    </source>
</evidence>
<dbReference type="InterPro" id="IPR035906">
    <property type="entry name" value="MetI-like_sf"/>
</dbReference>
<evidence type="ECO:0000256" key="3">
    <source>
        <dbReference type="ARBA" id="ARBA00022475"/>
    </source>
</evidence>
<evidence type="ECO:0000256" key="6">
    <source>
        <dbReference type="ARBA" id="ARBA00023136"/>
    </source>
</evidence>